<dbReference type="Gene3D" id="3.40.50.880">
    <property type="match status" value="1"/>
</dbReference>
<name>A0ABR0KEG5_9EURO</name>
<protein>
    <submittedName>
        <fullName evidence="1">Uncharacterized protein</fullName>
    </submittedName>
</protein>
<dbReference type="EMBL" id="JAVRRG010000034">
    <property type="protein sequence ID" value="KAK5094453.1"/>
    <property type="molecule type" value="Genomic_DNA"/>
</dbReference>
<evidence type="ECO:0000313" key="2">
    <source>
        <dbReference type="Proteomes" id="UP001345013"/>
    </source>
</evidence>
<dbReference type="SUPFAM" id="SSF52317">
    <property type="entry name" value="Class I glutamine amidotransferase-like"/>
    <property type="match status" value="1"/>
</dbReference>
<accession>A0ABR0KEG5</accession>
<proteinExistence type="predicted"/>
<dbReference type="PANTHER" id="PTHR43130">
    <property type="entry name" value="ARAC-FAMILY TRANSCRIPTIONAL REGULATOR"/>
    <property type="match status" value="1"/>
</dbReference>
<keyword evidence="2" id="KW-1185">Reference proteome</keyword>
<dbReference type="PANTHER" id="PTHR43130:SF7">
    <property type="entry name" value="DJ-1_PFPI DOMAIN-CONTAINING PROTEIN"/>
    <property type="match status" value="1"/>
</dbReference>
<dbReference type="Proteomes" id="UP001345013">
    <property type="component" value="Unassembled WGS sequence"/>
</dbReference>
<reference evidence="1 2" key="1">
    <citation type="submission" date="2023-08" db="EMBL/GenBank/DDBJ databases">
        <title>Black Yeasts Isolated from many extreme environments.</title>
        <authorList>
            <person name="Coleine C."/>
            <person name="Stajich J.E."/>
            <person name="Selbmann L."/>
        </authorList>
    </citation>
    <scope>NUCLEOTIDE SEQUENCE [LARGE SCALE GENOMIC DNA]</scope>
    <source>
        <strain evidence="1 2">CCFEE 5885</strain>
    </source>
</reference>
<dbReference type="InterPro" id="IPR029062">
    <property type="entry name" value="Class_I_gatase-like"/>
</dbReference>
<comment type="caution">
    <text evidence="1">The sequence shown here is derived from an EMBL/GenBank/DDBJ whole genome shotgun (WGS) entry which is preliminary data.</text>
</comment>
<dbReference type="InterPro" id="IPR052158">
    <property type="entry name" value="INH-QAR"/>
</dbReference>
<evidence type="ECO:0000313" key="1">
    <source>
        <dbReference type="EMBL" id="KAK5094453.1"/>
    </source>
</evidence>
<organism evidence="1 2">
    <name type="scientific">Lithohypha guttulata</name>
    <dbReference type="NCBI Taxonomy" id="1690604"/>
    <lineage>
        <taxon>Eukaryota</taxon>
        <taxon>Fungi</taxon>
        <taxon>Dikarya</taxon>
        <taxon>Ascomycota</taxon>
        <taxon>Pezizomycotina</taxon>
        <taxon>Eurotiomycetes</taxon>
        <taxon>Chaetothyriomycetidae</taxon>
        <taxon>Chaetothyriales</taxon>
        <taxon>Trichomeriaceae</taxon>
        <taxon>Lithohypha</taxon>
    </lineage>
</organism>
<sequence>MQQELMHSPAKQLERRSETMPPAIYPASSHLCIGVLLAPPPVQLLDLAPADLFHMLSKEYLDPFPILPQAIKNLAIHKVEIYYIADTEDASLHTHNGSQLAPLTANMSIRVTANLSTREVQPGQLSILVIPGPDPASTPSEAYKSFMQSHASCGTTDIITVCTGIFPTCHSGICDGRTVTGPRGLLPDLRTKFKAVKAFEDKRWTHCKMESPADRSKSPKAQTAPSERPAELWTAAGITNGNDCVAAYIKAHFNQEFAEIVCRMADVGDRSRDYETGQVAEGMWWVTRILRAVVKGLWRKD</sequence>
<gene>
    <name evidence="1" type="ORF">LTR24_003608</name>
</gene>